<dbReference type="AlphaFoldDB" id="A0A9N9PEA2"/>
<dbReference type="Proteomes" id="UP000789759">
    <property type="component" value="Unassembled WGS sequence"/>
</dbReference>
<keyword evidence="2" id="KW-1185">Reference proteome</keyword>
<feature type="non-terminal residue" evidence="1">
    <location>
        <position position="56"/>
    </location>
</feature>
<accession>A0A9N9PEA2</accession>
<name>A0A9N9PEA2_9GLOM</name>
<gene>
    <name evidence="1" type="ORF">CPELLU_LOCUS19336</name>
</gene>
<dbReference type="EMBL" id="CAJVQA010045336">
    <property type="protein sequence ID" value="CAG8817319.1"/>
    <property type="molecule type" value="Genomic_DNA"/>
</dbReference>
<evidence type="ECO:0000313" key="1">
    <source>
        <dbReference type="EMBL" id="CAG8817319.1"/>
    </source>
</evidence>
<organism evidence="1 2">
    <name type="scientific">Cetraspora pellucida</name>
    <dbReference type="NCBI Taxonomy" id="1433469"/>
    <lineage>
        <taxon>Eukaryota</taxon>
        <taxon>Fungi</taxon>
        <taxon>Fungi incertae sedis</taxon>
        <taxon>Mucoromycota</taxon>
        <taxon>Glomeromycotina</taxon>
        <taxon>Glomeromycetes</taxon>
        <taxon>Diversisporales</taxon>
        <taxon>Gigasporaceae</taxon>
        <taxon>Cetraspora</taxon>
    </lineage>
</organism>
<comment type="caution">
    <text evidence="1">The sequence shown here is derived from an EMBL/GenBank/DDBJ whole genome shotgun (WGS) entry which is preliminary data.</text>
</comment>
<sequence>MSPQSSQSMQYKAIKSIFKKLENFLNISQRNIVAKFSIYEATLKCAIKNNSSLNYP</sequence>
<reference evidence="1" key="1">
    <citation type="submission" date="2021-06" db="EMBL/GenBank/DDBJ databases">
        <authorList>
            <person name="Kallberg Y."/>
            <person name="Tangrot J."/>
            <person name="Rosling A."/>
        </authorList>
    </citation>
    <scope>NUCLEOTIDE SEQUENCE</scope>
    <source>
        <strain evidence="1">FL966</strain>
    </source>
</reference>
<proteinExistence type="predicted"/>
<evidence type="ECO:0000313" key="2">
    <source>
        <dbReference type="Proteomes" id="UP000789759"/>
    </source>
</evidence>
<protein>
    <submittedName>
        <fullName evidence="1">12827_t:CDS:1</fullName>
    </submittedName>
</protein>